<feature type="chain" id="PRO_5014701519" evidence="1">
    <location>
        <begin position="17"/>
        <end position="65"/>
    </location>
</feature>
<feature type="signal peptide" evidence="1">
    <location>
        <begin position="1"/>
        <end position="16"/>
    </location>
</feature>
<evidence type="ECO:0000313" key="3">
    <source>
        <dbReference type="Proteomes" id="UP000245910"/>
    </source>
</evidence>
<proteinExistence type="predicted"/>
<protein>
    <submittedName>
        <fullName evidence="2">Uncharacterized protein</fullName>
    </submittedName>
</protein>
<dbReference type="EMBL" id="LN649231">
    <property type="protein sequence ID" value="CEI68610.1"/>
    <property type="molecule type" value="Genomic_DNA"/>
</dbReference>
<organism evidence="2 3">
    <name type="scientific">Fusarium venenatum</name>
    <dbReference type="NCBI Taxonomy" id="56646"/>
    <lineage>
        <taxon>Eukaryota</taxon>
        <taxon>Fungi</taxon>
        <taxon>Dikarya</taxon>
        <taxon>Ascomycota</taxon>
        <taxon>Pezizomycotina</taxon>
        <taxon>Sordariomycetes</taxon>
        <taxon>Hypocreomycetidae</taxon>
        <taxon>Hypocreales</taxon>
        <taxon>Nectriaceae</taxon>
        <taxon>Fusarium</taxon>
    </lineage>
</organism>
<reference evidence="3" key="1">
    <citation type="submission" date="2014-10" db="EMBL/GenBank/DDBJ databases">
        <authorList>
            <person name="King R."/>
        </authorList>
    </citation>
    <scope>NUCLEOTIDE SEQUENCE [LARGE SCALE GENOMIC DNA]</scope>
    <source>
        <strain evidence="3">A3/5</strain>
    </source>
</reference>
<dbReference type="Proteomes" id="UP000245910">
    <property type="component" value="Chromosome III"/>
</dbReference>
<evidence type="ECO:0000256" key="1">
    <source>
        <dbReference type="SAM" id="SignalP"/>
    </source>
</evidence>
<dbReference type="AlphaFoldDB" id="A0A2L2U0R6"/>
<keyword evidence="3" id="KW-1185">Reference proteome</keyword>
<name>A0A2L2U0R6_9HYPO</name>
<keyword evidence="1" id="KW-0732">Signal</keyword>
<accession>A0A2L2U0R6</accession>
<evidence type="ECO:0000313" key="2">
    <source>
        <dbReference type="EMBL" id="CEI68610.1"/>
    </source>
</evidence>
<sequence length="65" mass="7272">MKIGILHLHFIPVSLYVSDVSLFVLSPGVNEHVLETGTFLSINFTAQYDNCTPNQVERAFHRSPA</sequence>